<dbReference type="Proteomes" id="UP000005801">
    <property type="component" value="Unassembled WGS sequence"/>
</dbReference>
<reference evidence="2 3" key="1">
    <citation type="submission" date="2007-06" db="EMBL/GenBank/DDBJ databases">
        <authorList>
            <person name="Shimkets L."/>
            <person name="Ferriera S."/>
            <person name="Johnson J."/>
            <person name="Kravitz S."/>
            <person name="Beeson K."/>
            <person name="Sutton G."/>
            <person name="Rogers Y.-H."/>
            <person name="Friedman R."/>
            <person name="Frazier M."/>
            <person name="Venter J.C."/>
        </authorList>
    </citation>
    <scope>NUCLEOTIDE SEQUENCE [LARGE SCALE GENOMIC DNA]</scope>
    <source>
        <strain evidence="2 3">SIR-1</strain>
    </source>
</reference>
<comment type="caution">
    <text evidence="2">The sequence shown here is derived from an EMBL/GenBank/DDBJ whole genome shotgun (WGS) entry which is preliminary data.</text>
</comment>
<organism evidence="2 3">
    <name type="scientific">Plesiocystis pacifica SIR-1</name>
    <dbReference type="NCBI Taxonomy" id="391625"/>
    <lineage>
        <taxon>Bacteria</taxon>
        <taxon>Pseudomonadati</taxon>
        <taxon>Myxococcota</taxon>
        <taxon>Polyangia</taxon>
        <taxon>Nannocystales</taxon>
        <taxon>Nannocystaceae</taxon>
        <taxon>Plesiocystis</taxon>
    </lineage>
</organism>
<evidence type="ECO:0000313" key="3">
    <source>
        <dbReference type="Proteomes" id="UP000005801"/>
    </source>
</evidence>
<evidence type="ECO:0000313" key="2">
    <source>
        <dbReference type="EMBL" id="EDM80843.1"/>
    </source>
</evidence>
<sequence>MSGGFAVGVFALVVSPACDKQEPSAEGADAKQAEAEAAKADEPEAKEEQPSFADPKPEPPPAPAGAVTLADPWLYVQTCDEANPCPDMLQPAGEAHCRELALGEVSPWRLPKKDEVARFAGAEGLAATEGHHWTQTPFEEDAKQVYIVDPSNASYTTTVPRDRKPFRIRCVREP</sequence>
<feature type="region of interest" description="Disordered" evidence="1">
    <location>
        <begin position="19"/>
        <end position="68"/>
    </location>
</feature>
<feature type="compositionally biased region" description="Basic and acidic residues" evidence="1">
    <location>
        <begin position="19"/>
        <end position="49"/>
    </location>
</feature>
<evidence type="ECO:0000256" key="1">
    <source>
        <dbReference type="SAM" id="MobiDB-lite"/>
    </source>
</evidence>
<name>A6FZN7_9BACT</name>
<dbReference type="AlphaFoldDB" id="A6FZN7"/>
<gene>
    <name evidence="2" type="ORF">PPSIR1_28073</name>
</gene>
<dbReference type="STRING" id="391625.PPSIR1_28073"/>
<accession>A6FZN7</accession>
<keyword evidence="3" id="KW-1185">Reference proteome</keyword>
<dbReference type="EMBL" id="ABCS01000007">
    <property type="protein sequence ID" value="EDM80843.1"/>
    <property type="molecule type" value="Genomic_DNA"/>
</dbReference>
<protein>
    <submittedName>
        <fullName evidence="2">Uncharacterized protein</fullName>
    </submittedName>
</protein>
<proteinExistence type="predicted"/>